<dbReference type="InterPro" id="IPR049704">
    <property type="entry name" value="Aminotrans_3_PPA_site"/>
</dbReference>
<dbReference type="GO" id="GO:0008483">
    <property type="term" value="F:transaminase activity"/>
    <property type="evidence" value="ECO:0007669"/>
    <property type="project" value="UniProtKB-KW"/>
</dbReference>
<dbReference type="Gene3D" id="3.90.1200.10">
    <property type="match status" value="1"/>
</dbReference>
<keyword evidence="5" id="KW-1185">Reference proteome</keyword>
<dbReference type="InterPro" id="IPR011009">
    <property type="entry name" value="Kinase-like_dom_sf"/>
</dbReference>
<gene>
    <name evidence="4" type="ORF">GCM10009843_41100</name>
</gene>
<keyword evidence="2" id="KW-0663">Pyridoxal phosphate</keyword>
<dbReference type="Gene3D" id="3.40.640.10">
    <property type="entry name" value="Type I PLP-dependent aspartate aminotransferase-like (Major domain)"/>
    <property type="match status" value="1"/>
</dbReference>
<dbReference type="EMBL" id="BAAAQQ010000014">
    <property type="protein sequence ID" value="GAA2134543.1"/>
    <property type="molecule type" value="Genomic_DNA"/>
</dbReference>
<dbReference type="Proteomes" id="UP001500575">
    <property type="component" value="Unassembled WGS sequence"/>
</dbReference>
<comment type="caution">
    <text evidence="4">The sequence shown here is derived from an EMBL/GenBank/DDBJ whole genome shotgun (WGS) entry which is preliminary data.</text>
</comment>
<evidence type="ECO:0000313" key="4">
    <source>
        <dbReference type="EMBL" id="GAA2134543.1"/>
    </source>
</evidence>
<dbReference type="RefSeq" id="WP_344305737.1">
    <property type="nucleotide sequence ID" value="NZ_BAAAQQ010000014.1"/>
</dbReference>
<dbReference type="Pfam" id="PF00202">
    <property type="entry name" value="Aminotran_3"/>
    <property type="match status" value="1"/>
</dbReference>
<dbReference type="PANTHER" id="PTHR45688:SF13">
    <property type="entry name" value="ALANINE--GLYOXYLATE AMINOTRANSFERASE 2-LIKE"/>
    <property type="match status" value="1"/>
</dbReference>
<dbReference type="InterPro" id="IPR015424">
    <property type="entry name" value="PyrdxlP-dep_Trfase"/>
</dbReference>
<evidence type="ECO:0000259" key="3">
    <source>
        <dbReference type="Pfam" id="PF01636"/>
    </source>
</evidence>
<dbReference type="SUPFAM" id="SSF53383">
    <property type="entry name" value="PLP-dependent transferases"/>
    <property type="match status" value="1"/>
</dbReference>
<evidence type="ECO:0000256" key="2">
    <source>
        <dbReference type="ARBA" id="ARBA00022898"/>
    </source>
</evidence>
<dbReference type="InterPro" id="IPR015422">
    <property type="entry name" value="PyrdxlP-dep_Trfase_small"/>
</dbReference>
<comment type="similarity">
    <text evidence="1">Belongs to the class-III pyridoxal-phosphate-dependent aminotransferase family.</text>
</comment>
<dbReference type="InterPro" id="IPR015421">
    <property type="entry name" value="PyrdxlP-dep_Trfase_major"/>
</dbReference>
<sequence length="764" mass="80936">MIPQDAVLTSAAPRFDDAEIARLAAESYGLGGPDTGVLRRLNSERDQVVLFGDERRQLVVKLSNESETQTNIDLEEAAAAWAAAADPDLPLSTPLQVLGSNVRHRVVEEPATGVTHFLRAYDRLPGRAGLLGEQLSAATVREYGAVTARTGRALRGFFHPAAGRRLLWHVEERGRTRELTGCIADPDERRLVEDAFDVFEQRVAPLWGSLRGQVVHGDLTLDNLLVGDSGEVTGVLDLGDLAHSTLVFDIAAVFGSLASTLQGDRLFRTLRGFLDGYRSVLPLEPGELAVLGDTVAVRAAITLCISNWRAADHPENADYIRAWDEISLSLLRQFAELGPDETTRRLCGPVAPPETGALTRRRAAVLGTALAPLTYSTPLHVASGRGATMTDTDGRTYVDAYNNVPVVGHAHPRVSEAIADQVRVLATNLRYLHPRAIELAERLVATVPAGLDTVLFLNSGSEAVDLAYRLAMADTGRRGALVTDFAYHGVTAAAAALSPEEWLDGSKPGYAERFDAPVGPDPDIASFRAALDRLAAAGQDPAMVVVDPLYTSDGIHTPGAAYHTALGDAARAAGALVVADEVQAGFGRAGDHLWSFTASGLDPDVITLGKPMGNGHPIAAVITRSAYVEALGREAEFFSTFAGSPVAAAAGLAVLDVIEDEGLVEHAAVMGARLVSRLREATAGCAAVREVRGRGLLVGVDLAGTDPAVVSRVQDRVRELGVLVGTTGARYDVLKIRPPLVISAGQIETVIDTVASALDQIADC</sequence>
<accession>A0ABN2YZN9</accession>
<proteinExistence type="inferred from homology"/>
<organism evidence="4 5">
    <name type="scientific">Nocardioides bigeumensis</name>
    <dbReference type="NCBI Taxonomy" id="433657"/>
    <lineage>
        <taxon>Bacteria</taxon>
        <taxon>Bacillati</taxon>
        <taxon>Actinomycetota</taxon>
        <taxon>Actinomycetes</taxon>
        <taxon>Propionibacteriales</taxon>
        <taxon>Nocardioidaceae</taxon>
        <taxon>Nocardioides</taxon>
    </lineage>
</organism>
<dbReference type="SUPFAM" id="SSF56112">
    <property type="entry name" value="Protein kinase-like (PK-like)"/>
    <property type="match status" value="1"/>
</dbReference>
<evidence type="ECO:0000256" key="1">
    <source>
        <dbReference type="ARBA" id="ARBA00008954"/>
    </source>
</evidence>
<name>A0ABN2YZN9_9ACTN</name>
<dbReference type="CDD" id="cd00610">
    <property type="entry name" value="OAT_like"/>
    <property type="match status" value="1"/>
</dbReference>
<evidence type="ECO:0000313" key="5">
    <source>
        <dbReference type="Proteomes" id="UP001500575"/>
    </source>
</evidence>
<keyword evidence="4" id="KW-0808">Transferase</keyword>
<dbReference type="InterPro" id="IPR005814">
    <property type="entry name" value="Aminotrans_3"/>
</dbReference>
<dbReference type="InterPro" id="IPR002575">
    <property type="entry name" value="Aminoglycoside_PTrfase"/>
</dbReference>
<keyword evidence="4" id="KW-0032">Aminotransferase</keyword>
<dbReference type="Pfam" id="PF01636">
    <property type="entry name" value="APH"/>
    <property type="match status" value="1"/>
</dbReference>
<reference evidence="4 5" key="1">
    <citation type="journal article" date="2019" name="Int. J. Syst. Evol. Microbiol.">
        <title>The Global Catalogue of Microorganisms (GCM) 10K type strain sequencing project: providing services to taxonomists for standard genome sequencing and annotation.</title>
        <authorList>
            <consortium name="The Broad Institute Genomics Platform"/>
            <consortium name="The Broad Institute Genome Sequencing Center for Infectious Disease"/>
            <person name="Wu L."/>
            <person name="Ma J."/>
        </authorList>
    </citation>
    <scope>NUCLEOTIDE SEQUENCE [LARGE SCALE GENOMIC DNA]</scope>
    <source>
        <strain evidence="4 5">JCM 16021</strain>
    </source>
</reference>
<feature type="domain" description="Aminoglycoside phosphotransferase" evidence="3">
    <location>
        <begin position="38"/>
        <end position="280"/>
    </location>
</feature>
<dbReference type="Gene3D" id="3.90.1150.10">
    <property type="entry name" value="Aspartate Aminotransferase, domain 1"/>
    <property type="match status" value="1"/>
</dbReference>
<dbReference type="PROSITE" id="PS00600">
    <property type="entry name" value="AA_TRANSFER_CLASS_3"/>
    <property type="match status" value="1"/>
</dbReference>
<dbReference type="PANTHER" id="PTHR45688">
    <property type="match status" value="1"/>
</dbReference>
<protein>
    <submittedName>
        <fullName evidence="4">Aminotransferase class III-fold pyridoxal phosphate-dependent enzyme</fullName>
    </submittedName>
</protein>